<dbReference type="GO" id="GO:0016197">
    <property type="term" value="P:endosomal transport"/>
    <property type="evidence" value="ECO:0007669"/>
    <property type="project" value="TreeGrafter"/>
</dbReference>
<feature type="domain" description="SH3" evidence="4">
    <location>
        <begin position="160"/>
        <end position="235"/>
    </location>
</feature>
<feature type="compositionally biased region" description="Low complexity" evidence="3">
    <location>
        <begin position="248"/>
        <end position="266"/>
    </location>
</feature>
<organism evidence="5 6">
    <name type="scientific">Mitosporidium daphniae</name>
    <dbReference type="NCBI Taxonomy" id="1485682"/>
    <lineage>
        <taxon>Eukaryota</taxon>
        <taxon>Fungi</taxon>
        <taxon>Fungi incertae sedis</taxon>
        <taxon>Microsporidia</taxon>
        <taxon>Mitosporidium</taxon>
    </lineage>
</organism>
<gene>
    <name evidence="5" type="ORF">DI09_5p510</name>
</gene>
<dbReference type="GO" id="GO:0005886">
    <property type="term" value="C:plasma membrane"/>
    <property type="evidence" value="ECO:0007669"/>
    <property type="project" value="TreeGrafter"/>
</dbReference>
<dbReference type="RefSeq" id="XP_013237131.1">
    <property type="nucleotide sequence ID" value="XM_013381677.1"/>
</dbReference>
<dbReference type="HOGENOM" id="CLU_778636_0_0_1"/>
<accession>A0A098VPF6</accession>
<dbReference type="GO" id="GO:0006897">
    <property type="term" value="P:endocytosis"/>
    <property type="evidence" value="ECO:0007669"/>
    <property type="project" value="TreeGrafter"/>
</dbReference>
<dbReference type="PROSITE" id="PS00139">
    <property type="entry name" value="THIOL_PROTEASE_CYS"/>
    <property type="match status" value="1"/>
</dbReference>
<evidence type="ECO:0000259" key="4">
    <source>
        <dbReference type="PROSITE" id="PS50002"/>
    </source>
</evidence>
<dbReference type="SUPFAM" id="SSF50044">
    <property type="entry name" value="SH3-domain"/>
    <property type="match status" value="1"/>
</dbReference>
<dbReference type="Gene3D" id="2.30.30.40">
    <property type="entry name" value="SH3 Domains"/>
    <property type="match status" value="1"/>
</dbReference>
<dbReference type="InterPro" id="IPR000169">
    <property type="entry name" value="Pept_cys_AS"/>
</dbReference>
<dbReference type="PANTHER" id="PTHR45827">
    <property type="entry name" value="SORTING NEXIN"/>
    <property type="match status" value="1"/>
</dbReference>
<dbReference type="PANTHER" id="PTHR45827:SF1">
    <property type="entry name" value="SORTING NEXIN"/>
    <property type="match status" value="1"/>
</dbReference>
<evidence type="ECO:0000313" key="5">
    <source>
        <dbReference type="EMBL" id="KGG50704.1"/>
    </source>
</evidence>
<name>A0A098VPF6_9MICR</name>
<protein>
    <recommendedName>
        <fullName evidence="4">SH3 domain-containing protein</fullName>
    </recommendedName>
</protein>
<dbReference type="Pfam" id="PF07653">
    <property type="entry name" value="SH3_2"/>
    <property type="match status" value="1"/>
</dbReference>
<dbReference type="GO" id="GO:0097320">
    <property type="term" value="P:plasma membrane tubulation"/>
    <property type="evidence" value="ECO:0007669"/>
    <property type="project" value="TreeGrafter"/>
</dbReference>
<reference evidence="5 6" key="1">
    <citation type="submission" date="2014-04" db="EMBL/GenBank/DDBJ databases">
        <title>A new species of microsporidia sheds light on the evolution of extreme parasitism.</title>
        <authorList>
            <person name="Haag K.L."/>
            <person name="James T.Y."/>
            <person name="Larsson R."/>
            <person name="Schaer T.M."/>
            <person name="Refardt D."/>
            <person name="Pombert J.-F."/>
            <person name="Ebert D."/>
        </authorList>
    </citation>
    <scope>NUCLEOTIDE SEQUENCE [LARGE SCALE GENOMIC DNA]</scope>
    <source>
        <strain evidence="5 6">UGP3</strain>
        <tissue evidence="5">Spores</tissue>
    </source>
</reference>
<dbReference type="InterPro" id="IPR036028">
    <property type="entry name" value="SH3-like_dom_sf"/>
</dbReference>
<sequence length="356" mass="37858">MALVLGWQKLSTGTTGTNAIVDQRVPGICWFAATSVGFEEKTLKSASGLRFQTQQAQAEQKGKAGTSIGVGHIYRPVLLYGSSGGVLQKRKCADGPRKGHNLWSFRVWGWFPNFSIDLNEAPLLHCKARRSEDDLSSSISSLGISNNEEIPLLKNRGLGEAVVKVRAKYDFMAERSSGELGLTEGEILHLTSKNPLCLSPTTRTDGAANSGWWSGVNSKNETGIFPSAYVELVGSEADLSALLRTGETNSTQTTSPSSSCSLSSSTHLNSSSTGLHVAPISKPFPVSGSAKTTPSSSNGSLHAQKAVDVGAHSGTSPMSSTIPACFVCGCNEFAKNVFKTDSCNNCFHKHKQNKVQ</sequence>
<keyword evidence="6" id="KW-1185">Reference proteome</keyword>
<evidence type="ECO:0000256" key="1">
    <source>
        <dbReference type="ARBA" id="ARBA00022443"/>
    </source>
</evidence>
<dbReference type="PROSITE" id="PS50002">
    <property type="entry name" value="SH3"/>
    <property type="match status" value="1"/>
</dbReference>
<dbReference type="GO" id="GO:0031410">
    <property type="term" value="C:cytoplasmic vesicle"/>
    <property type="evidence" value="ECO:0007669"/>
    <property type="project" value="TreeGrafter"/>
</dbReference>
<comment type="caution">
    <text evidence="5">The sequence shown here is derived from an EMBL/GenBank/DDBJ whole genome shotgun (WGS) entry which is preliminary data.</text>
</comment>
<evidence type="ECO:0000256" key="2">
    <source>
        <dbReference type="PROSITE-ProRule" id="PRU00192"/>
    </source>
</evidence>
<dbReference type="SMART" id="SM00326">
    <property type="entry name" value="SH3"/>
    <property type="match status" value="1"/>
</dbReference>
<keyword evidence="1 2" id="KW-0728">SH3 domain</keyword>
<dbReference type="InterPro" id="IPR001452">
    <property type="entry name" value="SH3_domain"/>
</dbReference>
<dbReference type="GeneID" id="25260450"/>
<dbReference type="OrthoDB" id="14167at2759"/>
<evidence type="ECO:0000313" key="6">
    <source>
        <dbReference type="Proteomes" id="UP000029725"/>
    </source>
</evidence>
<dbReference type="EMBL" id="JMKJ01000555">
    <property type="protein sequence ID" value="KGG50704.1"/>
    <property type="molecule type" value="Genomic_DNA"/>
</dbReference>
<feature type="region of interest" description="Disordered" evidence="3">
    <location>
        <begin position="247"/>
        <end position="266"/>
    </location>
</feature>
<evidence type="ECO:0000256" key="3">
    <source>
        <dbReference type="SAM" id="MobiDB-lite"/>
    </source>
</evidence>
<dbReference type="Proteomes" id="UP000029725">
    <property type="component" value="Unassembled WGS sequence"/>
</dbReference>
<dbReference type="PRINTS" id="PR00452">
    <property type="entry name" value="SH3DOMAIN"/>
</dbReference>
<proteinExistence type="predicted"/>
<dbReference type="GO" id="GO:0035091">
    <property type="term" value="F:phosphatidylinositol binding"/>
    <property type="evidence" value="ECO:0007669"/>
    <property type="project" value="TreeGrafter"/>
</dbReference>
<dbReference type="AlphaFoldDB" id="A0A098VPF6"/>
<dbReference type="VEuPathDB" id="MicrosporidiaDB:DI09_5p510"/>